<gene>
    <name evidence="4" type="ORF">OVN521_LOCUS24617</name>
    <name evidence="3" type="ORF">WKI299_LOCUS18555</name>
</gene>
<protein>
    <submittedName>
        <fullName evidence="3">Uncharacterized protein</fullName>
    </submittedName>
</protein>
<feature type="signal peptide" evidence="2">
    <location>
        <begin position="1"/>
        <end position="23"/>
    </location>
</feature>
<accession>A0A816SY89</accession>
<reference evidence="3" key="1">
    <citation type="submission" date="2021-02" db="EMBL/GenBank/DDBJ databases">
        <authorList>
            <person name="Nowell W R."/>
        </authorList>
    </citation>
    <scope>NUCLEOTIDE SEQUENCE</scope>
</reference>
<evidence type="ECO:0000313" key="6">
    <source>
        <dbReference type="Proteomes" id="UP000663866"/>
    </source>
</evidence>
<comment type="caution">
    <text evidence="3">The sequence shown here is derived from an EMBL/GenBank/DDBJ whole genome shotgun (WGS) entry which is preliminary data.</text>
</comment>
<feature type="compositionally biased region" description="Basic residues" evidence="1">
    <location>
        <begin position="58"/>
        <end position="67"/>
    </location>
</feature>
<proteinExistence type="predicted"/>
<dbReference type="EMBL" id="CAJOBG010005906">
    <property type="protein sequence ID" value="CAF4169456.1"/>
    <property type="molecule type" value="Genomic_DNA"/>
</dbReference>
<evidence type="ECO:0000313" key="3">
    <source>
        <dbReference type="EMBL" id="CAF2092669.1"/>
    </source>
</evidence>
<keyword evidence="6" id="KW-1185">Reference proteome</keyword>
<evidence type="ECO:0000256" key="2">
    <source>
        <dbReference type="SAM" id="SignalP"/>
    </source>
</evidence>
<evidence type="ECO:0000313" key="4">
    <source>
        <dbReference type="EMBL" id="CAF4169456.1"/>
    </source>
</evidence>
<evidence type="ECO:0000256" key="1">
    <source>
        <dbReference type="SAM" id="MobiDB-lite"/>
    </source>
</evidence>
<feature type="compositionally biased region" description="Polar residues" evidence="1">
    <location>
        <begin position="40"/>
        <end position="57"/>
    </location>
</feature>
<name>A0A816SY89_9BILA</name>
<sequence length="148" mass="16266">MNRILEFCLVRILPLLVTTCAAALLLHAAGETKYSVSQTTTGQLSAESEPSLVSGTTRKPRSNKKHQQQATNSIVIVVEQSIPEQQPHEQQITSLMPVGYDRYHDSKYSISDTDLSIAGLFTPLSLALTKAYEVRTSEFVGFKPKITG</sequence>
<dbReference type="Proteomes" id="UP000663866">
    <property type="component" value="Unassembled WGS sequence"/>
</dbReference>
<feature type="region of interest" description="Disordered" evidence="1">
    <location>
        <begin position="40"/>
        <end position="70"/>
    </location>
</feature>
<keyword evidence="2" id="KW-0732">Signal</keyword>
<feature type="chain" id="PRO_5036413167" evidence="2">
    <location>
        <begin position="24"/>
        <end position="148"/>
    </location>
</feature>
<evidence type="ECO:0000313" key="5">
    <source>
        <dbReference type="Proteomes" id="UP000663856"/>
    </source>
</evidence>
<dbReference type="EMBL" id="CAJNRF010007529">
    <property type="protein sequence ID" value="CAF2092669.1"/>
    <property type="molecule type" value="Genomic_DNA"/>
</dbReference>
<dbReference type="AlphaFoldDB" id="A0A816SY89"/>
<dbReference type="Proteomes" id="UP000663856">
    <property type="component" value="Unassembled WGS sequence"/>
</dbReference>
<organism evidence="3 5">
    <name type="scientific">Rotaria magnacalcarata</name>
    <dbReference type="NCBI Taxonomy" id="392030"/>
    <lineage>
        <taxon>Eukaryota</taxon>
        <taxon>Metazoa</taxon>
        <taxon>Spiralia</taxon>
        <taxon>Gnathifera</taxon>
        <taxon>Rotifera</taxon>
        <taxon>Eurotatoria</taxon>
        <taxon>Bdelloidea</taxon>
        <taxon>Philodinida</taxon>
        <taxon>Philodinidae</taxon>
        <taxon>Rotaria</taxon>
    </lineage>
</organism>